<protein>
    <submittedName>
        <fullName evidence="1">Uncharacterized protein</fullName>
    </submittedName>
</protein>
<evidence type="ECO:0000313" key="2">
    <source>
        <dbReference type="Proteomes" id="UP001230649"/>
    </source>
</evidence>
<sequence length="650" mass="72907">MGSSTHRRSAGAMPASQEAIQRVILPALKRTFGAYVKNRAVIQKLISARKPKIQIDSIFYARLMRLLRIVIPGWKSPEALILALHSGFLVMRTMLSLYVADLDGRIVSSLVRSNAQLFTINILKWLAISVPACYCNAMLDFLQSKLALAYRTRLTQKTLGTYLDDGDETKNGQIFYKLANLDDRIKNADQLYNYQLSKNVGAEGLVVLTVLVQATAGLLRAVTPPFGTYAAHEATLEGELRYTHSRLIENAEEIGFYRGHSYEKNVVERSYFGLVKHINRVLKVRIWHGVVEEGIVKWIPGMTNVTDLGSRTEGFVTNRRLLLSSSDAFGRIMYSYKELAELAGYTARVSDLLDTMDEVEARKFQKQLVSSAKTEDNAKVLSGRGEIVESADIRFDNVPIVSPVGEVLVAALSFEVKQGENLVVQGPNGCGKSSLFRILGGLWPVYGGTVHKPSAREFTYIPQRPYLTTGTFRDQIIYPQSQTEFLATGKTDHDLAVILEKLHMTHLLQQEGGLDARKEWRDALSGGDKQKIAMARLFYHRPKYAILDESSSAVPLEVEKVMYEQAMALGITLLTVSHRPSLLQYHQRILEFDGQGGYVFAKLDPSKRLALQEERQALERKLQDLPKLVSRLEELQAIKRERRRAAATAT</sequence>
<organism evidence="1 2">
    <name type="scientific">Naganishia adeliensis</name>
    <dbReference type="NCBI Taxonomy" id="92952"/>
    <lineage>
        <taxon>Eukaryota</taxon>
        <taxon>Fungi</taxon>
        <taxon>Dikarya</taxon>
        <taxon>Basidiomycota</taxon>
        <taxon>Agaricomycotina</taxon>
        <taxon>Tremellomycetes</taxon>
        <taxon>Filobasidiales</taxon>
        <taxon>Filobasidiaceae</taxon>
        <taxon>Naganishia</taxon>
    </lineage>
</organism>
<proteinExistence type="predicted"/>
<reference evidence="1" key="1">
    <citation type="submission" date="2023-04" db="EMBL/GenBank/DDBJ databases">
        <title>Draft Genome sequencing of Naganishia species isolated from polar environments using Oxford Nanopore Technology.</title>
        <authorList>
            <person name="Leo P."/>
            <person name="Venkateswaran K."/>
        </authorList>
    </citation>
    <scope>NUCLEOTIDE SEQUENCE</scope>
    <source>
        <strain evidence="1">MNA-CCFEE 5262</strain>
    </source>
</reference>
<keyword evidence="2" id="KW-1185">Reference proteome</keyword>
<name>A0ACC2UZC0_9TREE</name>
<dbReference type="Proteomes" id="UP001230649">
    <property type="component" value="Unassembled WGS sequence"/>
</dbReference>
<accession>A0ACC2UZC0</accession>
<dbReference type="EMBL" id="JASBWS010000184">
    <property type="protein sequence ID" value="KAJ9092084.1"/>
    <property type="molecule type" value="Genomic_DNA"/>
</dbReference>
<comment type="caution">
    <text evidence="1">The sequence shown here is derived from an EMBL/GenBank/DDBJ whole genome shotgun (WGS) entry which is preliminary data.</text>
</comment>
<evidence type="ECO:0000313" key="1">
    <source>
        <dbReference type="EMBL" id="KAJ9092084.1"/>
    </source>
</evidence>
<gene>
    <name evidence="1" type="ORF">QFC20_007466</name>
</gene>